<dbReference type="GO" id="GO:0000055">
    <property type="term" value="P:ribosomal large subunit export from nucleus"/>
    <property type="evidence" value="ECO:0007669"/>
    <property type="project" value="TreeGrafter"/>
</dbReference>
<name>A0AAW0LSJ8_QUESU</name>
<proteinExistence type="predicted"/>
<dbReference type="GO" id="GO:0030687">
    <property type="term" value="C:preribosome, large subunit precursor"/>
    <property type="evidence" value="ECO:0007669"/>
    <property type="project" value="TreeGrafter"/>
</dbReference>
<keyword evidence="1" id="KW-0547">Nucleotide-binding</keyword>
<keyword evidence="2" id="KW-0067">ATP-binding</keyword>
<gene>
    <name evidence="4" type="primary">MDN1_0</name>
    <name evidence="4" type="ORF">CFP56_032233</name>
</gene>
<dbReference type="GO" id="GO:0005524">
    <property type="term" value="F:ATP binding"/>
    <property type="evidence" value="ECO:0007669"/>
    <property type="project" value="UniProtKB-KW"/>
</dbReference>
<organism evidence="4 5">
    <name type="scientific">Quercus suber</name>
    <name type="common">Cork oak</name>
    <dbReference type="NCBI Taxonomy" id="58331"/>
    <lineage>
        <taxon>Eukaryota</taxon>
        <taxon>Viridiplantae</taxon>
        <taxon>Streptophyta</taxon>
        <taxon>Embryophyta</taxon>
        <taxon>Tracheophyta</taxon>
        <taxon>Spermatophyta</taxon>
        <taxon>Magnoliopsida</taxon>
        <taxon>eudicotyledons</taxon>
        <taxon>Gunneridae</taxon>
        <taxon>Pentapetalae</taxon>
        <taxon>rosids</taxon>
        <taxon>fabids</taxon>
        <taxon>Fagales</taxon>
        <taxon>Fagaceae</taxon>
        <taxon>Quercus</taxon>
    </lineage>
</organism>
<sequence>MDKDSFKHLHVSLNIILNFGDALLQDLLVMYRTVSMVTHVLARFGISAEDQVDDGTRDRSEDANGTGMGEGAGMNDVSDQITDEDQLIWALDKMTLTLAEGIGVAPDKDYVPVCSQLWQ</sequence>
<reference evidence="4 5" key="1">
    <citation type="journal article" date="2018" name="Sci. Data">
        <title>The draft genome sequence of cork oak.</title>
        <authorList>
            <person name="Ramos A.M."/>
            <person name="Usie A."/>
            <person name="Barbosa P."/>
            <person name="Barros P.M."/>
            <person name="Capote T."/>
            <person name="Chaves I."/>
            <person name="Simoes F."/>
            <person name="Abreu I."/>
            <person name="Carrasquinho I."/>
            <person name="Faro C."/>
            <person name="Guimaraes J.B."/>
            <person name="Mendonca D."/>
            <person name="Nobrega F."/>
            <person name="Rodrigues L."/>
            <person name="Saibo N.J.M."/>
            <person name="Varela M.C."/>
            <person name="Egas C."/>
            <person name="Matos J."/>
            <person name="Miguel C.M."/>
            <person name="Oliveira M.M."/>
            <person name="Ricardo C.P."/>
            <person name="Goncalves S."/>
        </authorList>
    </citation>
    <scope>NUCLEOTIDE SEQUENCE [LARGE SCALE GENOMIC DNA]</scope>
    <source>
        <strain evidence="5">cv. HL8</strain>
    </source>
</reference>
<dbReference type="Proteomes" id="UP000237347">
    <property type="component" value="Unassembled WGS sequence"/>
</dbReference>
<protein>
    <submittedName>
        <fullName evidence="4">Midasin</fullName>
    </submittedName>
</protein>
<comment type="caution">
    <text evidence="4">The sequence shown here is derived from an EMBL/GenBank/DDBJ whole genome shotgun (WGS) entry which is preliminary data.</text>
</comment>
<accession>A0AAW0LSJ8</accession>
<dbReference type="AlphaFoldDB" id="A0AAW0LSJ8"/>
<dbReference type="PANTHER" id="PTHR48103">
    <property type="entry name" value="MIDASIN-RELATED"/>
    <property type="match status" value="1"/>
</dbReference>
<evidence type="ECO:0000256" key="2">
    <source>
        <dbReference type="ARBA" id="ARBA00022840"/>
    </source>
</evidence>
<feature type="region of interest" description="Disordered" evidence="3">
    <location>
        <begin position="52"/>
        <end position="77"/>
    </location>
</feature>
<evidence type="ECO:0000256" key="1">
    <source>
        <dbReference type="ARBA" id="ARBA00022741"/>
    </source>
</evidence>
<dbReference type="PANTHER" id="PTHR48103:SF2">
    <property type="entry name" value="MIDASIN"/>
    <property type="match status" value="1"/>
</dbReference>
<keyword evidence="5" id="KW-1185">Reference proteome</keyword>
<dbReference type="EMBL" id="PKMF04000055">
    <property type="protein sequence ID" value="KAK7854439.1"/>
    <property type="molecule type" value="Genomic_DNA"/>
</dbReference>
<evidence type="ECO:0000313" key="5">
    <source>
        <dbReference type="Proteomes" id="UP000237347"/>
    </source>
</evidence>
<dbReference type="GO" id="GO:0005634">
    <property type="term" value="C:nucleus"/>
    <property type="evidence" value="ECO:0007669"/>
    <property type="project" value="TreeGrafter"/>
</dbReference>
<evidence type="ECO:0000256" key="3">
    <source>
        <dbReference type="SAM" id="MobiDB-lite"/>
    </source>
</evidence>
<evidence type="ECO:0000313" key="4">
    <source>
        <dbReference type="EMBL" id="KAK7854439.1"/>
    </source>
</evidence>
<dbReference type="GO" id="GO:0000027">
    <property type="term" value="P:ribosomal large subunit assembly"/>
    <property type="evidence" value="ECO:0007669"/>
    <property type="project" value="TreeGrafter"/>
</dbReference>